<evidence type="ECO:0008006" key="4">
    <source>
        <dbReference type="Google" id="ProtNLM"/>
    </source>
</evidence>
<evidence type="ECO:0000313" key="2">
    <source>
        <dbReference type="EMBL" id="MBD3365597.1"/>
    </source>
</evidence>
<comment type="caution">
    <text evidence="2">The sequence shown here is derived from an EMBL/GenBank/DDBJ whole genome shotgun (WGS) entry which is preliminary data.</text>
</comment>
<accession>A0A9D5KBC4</accession>
<dbReference type="PROSITE" id="PS51257">
    <property type="entry name" value="PROKAR_LIPOPROTEIN"/>
    <property type="match status" value="1"/>
</dbReference>
<evidence type="ECO:0000256" key="1">
    <source>
        <dbReference type="SAM" id="SignalP"/>
    </source>
</evidence>
<keyword evidence="1" id="KW-0732">Signal</keyword>
<feature type="chain" id="PRO_5038342891" description="DUF4352 domain-containing protein" evidence="1">
    <location>
        <begin position="25"/>
        <end position="174"/>
    </location>
</feature>
<dbReference type="EMBL" id="WJKJ01000342">
    <property type="protein sequence ID" value="MBD3365597.1"/>
    <property type="molecule type" value="Genomic_DNA"/>
</dbReference>
<protein>
    <recommendedName>
        <fullName evidence="4">DUF4352 domain-containing protein</fullName>
    </recommendedName>
</protein>
<organism evidence="2 3">
    <name type="scientific">candidate division WOR-3 bacterium</name>
    <dbReference type="NCBI Taxonomy" id="2052148"/>
    <lineage>
        <taxon>Bacteria</taxon>
        <taxon>Bacteria division WOR-3</taxon>
    </lineage>
</organism>
<gene>
    <name evidence="2" type="ORF">GF359_10330</name>
</gene>
<name>A0A9D5KBC4_UNCW3</name>
<dbReference type="Proteomes" id="UP000630660">
    <property type="component" value="Unassembled WGS sequence"/>
</dbReference>
<reference evidence="2" key="1">
    <citation type="submission" date="2019-11" db="EMBL/GenBank/DDBJ databases">
        <title>Microbial mats filling the niche in hypersaline microbial mats.</title>
        <authorList>
            <person name="Wong H.L."/>
            <person name="Macleod F.I."/>
            <person name="White R.A. III"/>
            <person name="Burns B.P."/>
        </authorList>
    </citation>
    <scope>NUCLEOTIDE SEQUENCE</scope>
    <source>
        <strain evidence="2">Bin_327</strain>
    </source>
</reference>
<dbReference type="AlphaFoldDB" id="A0A9D5KBC4"/>
<sequence>MKSCSRVALIVFAAGLVFLASCGAATDSSTKFPEPDTAALTGLGRWAESAPLTFRLIKVSTIDSIPFDEAFEYAPKGTLFIVARLQVLPATKGKAMVDYTAQVRLLDADGKGYIPDEYRFRATNTSPSSTIMIESGRFVEFDLPFLMPEDFEPLALRCEGARGAEPVFLALRRD</sequence>
<evidence type="ECO:0000313" key="3">
    <source>
        <dbReference type="Proteomes" id="UP000630660"/>
    </source>
</evidence>
<feature type="signal peptide" evidence="1">
    <location>
        <begin position="1"/>
        <end position="24"/>
    </location>
</feature>
<proteinExistence type="predicted"/>